<dbReference type="EMBL" id="BAAABM010000029">
    <property type="protein sequence ID" value="GAA0343344.1"/>
    <property type="molecule type" value="Genomic_DNA"/>
</dbReference>
<evidence type="ECO:0000313" key="3">
    <source>
        <dbReference type="Proteomes" id="UP001501822"/>
    </source>
</evidence>
<dbReference type="PROSITE" id="PS00571">
    <property type="entry name" value="AMIDASES"/>
    <property type="match status" value="1"/>
</dbReference>
<keyword evidence="3" id="KW-1185">Reference proteome</keyword>
<sequence length="459" mass="48992">MQPYELSLAAAADAIRTRRVSPVELVDSVLDRIEQVEPRLRAYVTVTAERARRSAREAERDAAAGRLRSPLHGIPVGLKDLIDVADTATTASSRVRAGHRAETDSAVAARLTAAGAVLVGKTHTHEFAYGLTTPQTHNAWDRDRIAGGSSGGSAVAVAAGTATFALGTDTGGSIRVPAALNGVVGLKPTYGLVPRRGVTSLSWSLDHVGPITRTVEDAALVLPILTGHDPRDPAGLPDRRPPSEGDLSGLRVGVPRNYYFDRVAPDVEAAVRRAIDRLETLGARLVEVEIPMTRYIQAIQWGLMVPEATAYHERTLREAAGLYAADVRVLLEAGALMTAGDYLRAQRARTLMRRTWTRMLQEVDVIAAPAVPATAVRAGEESLTWPDGTVESVSDAYVRLSAPANITGVPSLSLPVGHDRQGMPIGMQVLGRPFGEAALLRVGHAYERTEPARELAPVA</sequence>
<dbReference type="InterPro" id="IPR036928">
    <property type="entry name" value="AS_sf"/>
</dbReference>
<proteinExistence type="predicted"/>
<protein>
    <submittedName>
        <fullName evidence="2">Amidase</fullName>
    </submittedName>
</protein>
<dbReference type="InterPro" id="IPR000120">
    <property type="entry name" value="Amidase"/>
</dbReference>
<dbReference type="PANTHER" id="PTHR11895:SF176">
    <property type="entry name" value="AMIDASE AMID-RELATED"/>
    <property type="match status" value="1"/>
</dbReference>
<dbReference type="InterPro" id="IPR023631">
    <property type="entry name" value="Amidase_dom"/>
</dbReference>
<feature type="domain" description="Amidase" evidence="1">
    <location>
        <begin position="24"/>
        <end position="440"/>
    </location>
</feature>
<dbReference type="SUPFAM" id="SSF75304">
    <property type="entry name" value="Amidase signature (AS) enzymes"/>
    <property type="match status" value="1"/>
</dbReference>
<evidence type="ECO:0000313" key="2">
    <source>
        <dbReference type="EMBL" id="GAA0343344.1"/>
    </source>
</evidence>
<name>A0ABP3GHK7_9ACTN</name>
<organism evidence="2 3">
    <name type="scientific">Actinoallomurus spadix</name>
    <dbReference type="NCBI Taxonomy" id="79912"/>
    <lineage>
        <taxon>Bacteria</taxon>
        <taxon>Bacillati</taxon>
        <taxon>Actinomycetota</taxon>
        <taxon>Actinomycetes</taxon>
        <taxon>Streptosporangiales</taxon>
        <taxon>Thermomonosporaceae</taxon>
        <taxon>Actinoallomurus</taxon>
    </lineage>
</organism>
<dbReference type="PANTHER" id="PTHR11895">
    <property type="entry name" value="TRANSAMIDASE"/>
    <property type="match status" value="1"/>
</dbReference>
<dbReference type="Pfam" id="PF01425">
    <property type="entry name" value="Amidase"/>
    <property type="match status" value="1"/>
</dbReference>
<gene>
    <name evidence="2" type="ORF">GCM10010151_36180</name>
</gene>
<dbReference type="Gene3D" id="3.90.1300.10">
    <property type="entry name" value="Amidase signature (AS) domain"/>
    <property type="match status" value="1"/>
</dbReference>
<accession>A0ABP3GHK7</accession>
<dbReference type="Proteomes" id="UP001501822">
    <property type="component" value="Unassembled WGS sequence"/>
</dbReference>
<dbReference type="RefSeq" id="WP_252798833.1">
    <property type="nucleotide sequence ID" value="NZ_BAAABM010000029.1"/>
</dbReference>
<comment type="caution">
    <text evidence="2">The sequence shown here is derived from an EMBL/GenBank/DDBJ whole genome shotgun (WGS) entry which is preliminary data.</text>
</comment>
<reference evidence="3" key="1">
    <citation type="journal article" date="2019" name="Int. J. Syst. Evol. Microbiol.">
        <title>The Global Catalogue of Microorganisms (GCM) 10K type strain sequencing project: providing services to taxonomists for standard genome sequencing and annotation.</title>
        <authorList>
            <consortium name="The Broad Institute Genomics Platform"/>
            <consortium name="The Broad Institute Genome Sequencing Center for Infectious Disease"/>
            <person name="Wu L."/>
            <person name="Ma J."/>
        </authorList>
    </citation>
    <scope>NUCLEOTIDE SEQUENCE [LARGE SCALE GENOMIC DNA]</scope>
    <source>
        <strain evidence="3">JCM 3146</strain>
    </source>
</reference>
<evidence type="ECO:0000259" key="1">
    <source>
        <dbReference type="Pfam" id="PF01425"/>
    </source>
</evidence>
<dbReference type="InterPro" id="IPR020556">
    <property type="entry name" value="Amidase_CS"/>
</dbReference>